<keyword evidence="3" id="KW-1185">Reference proteome</keyword>
<dbReference type="Gene3D" id="3.60.10.10">
    <property type="entry name" value="Endonuclease/exonuclease/phosphatase"/>
    <property type="match status" value="1"/>
</dbReference>
<dbReference type="PANTHER" id="PTHR33481:SF1">
    <property type="entry name" value="ENDONUCLEASE_EXONUCLEASE_PHOSPHATASE DOMAIN-CONTAINING PROTEIN-RELATED"/>
    <property type="match status" value="1"/>
</dbReference>
<accession>A0A9W9MCW2</accession>
<dbReference type="Proteomes" id="UP001150904">
    <property type="component" value="Unassembled WGS sequence"/>
</dbReference>
<organism evidence="2 3">
    <name type="scientific">Penicillium cinerascens</name>
    <dbReference type="NCBI Taxonomy" id="70096"/>
    <lineage>
        <taxon>Eukaryota</taxon>
        <taxon>Fungi</taxon>
        <taxon>Dikarya</taxon>
        <taxon>Ascomycota</taxon>
        <taxon>Pezizomycotina</taxon>
        <taxon>Eurotiomycetes</taxon>
        <taxon>Eurotiomycetidae</taxon>
        <taxon>Eurotiales</taxon>
        <taxon>Aspergillaceae</taxon>
        <taxon>Penicillium</taxon>
    </lineage>
</organism>
<dbReference type="InterPro" id="IPR005135">
    <property type="entry name" value="Endo/exonuclease/phosphatase"/>
</dbReference>
<dbReference type="PANTHER" id="PTHR33481">
    <property type="entry name" value="REVERSE TRANSCRIPTASE"/>
    <property type="match status" value="1"/>
</dbReference>
<gene>
    <name evidence="2" type="ORF">N7498_009075</name>
</gene>
<reference evidence="2" key="1">
    <citation type="submission" date="2022-12" db="EMBL/GenBank/DDBJ databases">
        <authorList>
            <person name="Petersen C."/>
        </authorList>
    </citation>
    <scope>NUCLEOTIDE SEQUENCE</scope>
    <source>
        <strain evidence="2">IBT 15544</strain>
    </source>
</reference>
<sequence length="612" mass="69202">MAQFMRDPTVLQAGIIAIQEPWANPYQETTHHPAKQSHQLLYPQANETGGMRARVCMFVSKQMEGWTHVVHSRDCQELRLRHEGKELRVFNIYNQPENGEDTMRLLTQLIPPTREQAKEPGVTYLIVGDFNLHHPYWGGDGVQQDEAADDWLDAAEMRALDLWLKPGSITRMQAGSRSTLDLVFASERLGGSMISCKVQEGVHADSDHLPIRTIIDFATAEPVEAPRRRNWKEMDNDKFLTFVNANLQNKSWLHLRGDTVHPQQVDDAVEHLMEVIQRGVQESTPWARPSSWAKPSFTPECCEAIKTTRRLRRRYAASQNNDDWQEYTSARNRKGKVIAKASRAAYRKWVKDLTDEGPKGMWKVAKWARSRAEASSGSNIPALKKPDGSLADTNQAKVEVLKGVFFPQPPIPDLEDIQRDTREVDQIQFPPISVQEVRDAIRRAPPDKAPGNDTVPNKVWRLLAADDNSPFSNIITSIFDACIRTGYNPRHFQSSITVTLRKGGPKDYRQPKSYRPVALLNTLGKLLESVIATRIAWAAEEKGILPKGHLGGRKGVSVDHAIQLILDQVHRAWGIDRKVSMLLLDMSGAYDNVSHERLLYNIKKLGLGHFVP</sequence>
<evidence type="ECO:0000259" key="1">
    <source>
        <dbReference type="PROSITE" id="PS50878"/>
    </source>
</evidence>
<proteinExistence type="predicted"/>
<dbReference type="EMBL" id="JAPQKR010000015">
    <property type="protein sequence ID" value="KAJ5195637.1"/>
    <property type="molecule type" value="Genomic_DNA"/>
</dbReference>
<protein>
    <recommendedName>
        <fullName evidence="1">Reverse transcriptase domain-containing protein</fullName>
    </recommendedName>
</protein>
<evidence type="ECO:0000313" key="2">
    <source>
        <dbReference type="EMBL" id="KAJ5195637.1"/>
    </source>
</evidence>
<name>A0A9W9MCW2_9EURO</name>
<dbReference type="SUPFAM" id="SSF56219">
    <property type="entry name" value="DNase I-like"/>
    <property type="match status" value="1"/>
</dbReference>
<dbReference type="AlphaFoldDB" id="A0A9W9MCW2"/>
<reference evidence="2" key="2">
    <citation type="journal article" date="2023" name="IMA Fungus">
        <title>Comparative genomic study of the Penicillium genus elucidates a diverse pangenome and 15 lateral gene transfer events.</title>
        <authorList>
            <person name="Petersen C."/>
            <person name="Sorensen T."/>
            <person name="Nielsen M.R."/>
            <person name="Sondergaard T.E."/>
            <person name="Sorensen J.L."/>
            <person name="Fitzpatrick D.A."/>
            <person name="Frisvad J.C."/>
            <person name="Nielsen K.L."/>
        </authorList>
    </citation>
    <scope>NUCLEOTIDE SEQUENCE</scope>
    <source>
        <strain evidence="2">IBT 15544</strain>
    </source>
</reference>
<dbReference type="OrthoDB" id="5549573at2759"/>
<dbReference type="InterPro" id="IPR036691">
    <property type="entry name" value="Endo/exonu/phosph_ase_sf"/>
</dbReference>
<dbReference type="GeneID" id="83183438"/>
<dbReference type="Pfam" id="PF00078">
    <property type="entry name" value="RVT_1"/>
    <property type="match status" value="1"/>
</dbReference>
<dbReference type="Pfam" id="PF14529">
    <property type="entry name" value="Exo_endo_phos_2"/>
    <property type="match status" value="1"/>
</dbReference>
<comment type="caution">
    <text evidence="2">The sequence shown here is derived from an EMBL/GenBank/DDBJ whole genome shotgun (WGS) entry which is preliminary data.</text>
</comment>
<dbReference type="PROSITE" id="PS50878">
    <property type="entry name" value="RT_POL"/>
    <property type="match status" value="1"/>
</dbReference>
<dbReference type="GO" id="GO:0003824">
    <property type="term" value="F:catalytic activity"/>
    <property type="evidence" value="ECO:0007669"/>
    <property type="project" value="InterPro"/>
</dbReference>
<dbReference type="InterPro" id="IPR000477">
    <property type="entry name" value="RT_dom"/>
</dbReference>
<dbReference type="RefSeq" id="XP_058306125.1">
    <property type="nucleotide sequence ID" value="XM_058456137.1"/>
</dbReference>
<feature type="domain" description="Reverse transcriptase" evidence="1">
    <location>
        <begin position="481"/>
        <end position="612"/>
    </location>
</feature>
<evidence type="ECO:0000313" key="3">
    <source>
        <dbReference type="Proteomes" id="UP001150904"/>
    </source>
</evidence>